<dbReference type="Pfam" id="PF14697">
    <property type="entry name" value="Fer4_21"/>
    <property type="match status" value="1"/>
</dbReference>
<dbReference type="AlphaFoldDB" id="A0A7W5DRJ9"/>
<dbReference type="GO" id="GO:0051539">
    <property type="term" value="F:4 iron, 4 sulfur cluster binding"/>
    <property type="evidence" value="ECO:0007669"/>
    <property type="project" value="UniProtKB-KW"/>
</dbReference>
<keyword evidence="6" id="KW-0274">FAD</keyword>
<dbReference type="Gene3D" id="3.40.50.720">
    <property type="entry name" value="NAD(P)-binding Rossmann-like Domain"/>
    <property type="match status" value="1"/>
</dbReference>
<evidence type="ECO:0000259" key="10">
    <source>
        <dbReference type="PROSITE" id="PS51379"/>
    </source>
</evidence>
<evidence type="ECO:0000256" key="6">
    <source>
        <dbReference type="ARBA" id="ARBA00022827"/>
    </source>
</evidence>
<sequence>MKKKIGVYVCHCGGNISDYVDIEKVKAAVKDEADVFLVKNTLFACADSSQKMMEDDIKAQGLDAMVVASCSPKLHLNTFRGVASRAGLNPYNYVQVNIREQNSWAHSDNPAGATEKAIQLVKAGIARAKESEALTSMKIPTTNAVAVIGAGIGGMRTALGLADMGTEVYLIEKSFFVGGRTAQWGTVAPNNDKGDVLTAGLFAEIQKRSNIKLFTGAELIEKSGSVGNFDIKIRIRPRGFQGNATTSEIESAVKACPVSTADEFNFGLTQRKAIFIPQKGQFPQQPAIDEALCNQCGACSKINPAFQPASTAEEVLTLHIGGFVANTGFDPYEPPKGEYGYGEIENVITLPQFKRLIELNDKELVFKGKKVKKIAYIYCVGSRQDDDEGNNKYCSRYCCTSATHTGVTVKNKYKDVLNYHFNRGIRTYGKAELIYGQASRQGDVFLQFTLDSIPQVERRNNKTYVKVKDILTAGKIIETDADLVVLVTAMVPRENEELGHLLKIPEGRDHFFNEIHMKLKPVETVIDGVMIAGTCQAPKNILETLNSSMAAAAKVNSVLTKGEMALEPTLAMVNPGACTWCGKCAEACPFDAIVQVDNDGKLVAKVNESNCKGCGMCTPVCPTDAIDLAGYTNAQIGAMIDALAEL</sequence>
<dbReference type="PANTHER" id="PTHR43498:SF1">
    <property type="entry name" value="COB--COM HETERODISULFIDE REDUCTASE IRON-SULFUR SUBUNIT A"/>
    <property type="match status" value="1"/>
</dbReference>
<dbReference type="PANTHER" id="PTHR43498">
    <property type="entry name" value="FERREDOXIN:COB-COM HETERODISULFIDE REDUCTASE SUBUNIT A"/>
    <property type="match status" value="1"/>
</dbReference>
<dbReference type="Pfam" id="PF00890">
    <property type="entry name" value="FAD_binding_2"/>
    <property type="match status" value="1"/>
</dbReference>
<protein>
    <submittedName>
        <fullName evidence="11">Heterodisulfide reductase subunit A</fullName>
        <ecNumber evidence="11">1.8.98.1</ecNumber>
    </submittedName>
</protein>
<keyword evidence="5" id="KW-0479">Metal-binding</keyword>
<dbReference type="Gene3D" id="3.30.70.20">
    <property type="match status" value="1"/>
</dbReference>
<dbReference type="SUPFAM" id="SSF51905">
    <property type="entry name" value="FAD/NAD(P)-binding domain"/>
    <property type="match status" value="1"/>
</dbReference>
<dbReference type="EC" id="1.8.98.1" evidence="11"/>
<dbReference type="PROSITE" id="PS51379">
    <property type="entry name" value="4FE4S_FER_2"/>
    <property type="match status" value="3"/>
</dbReference>
<evidence type="ECO:0000313" key="11">
    <source>
        <dbReference type="EMBL" id="MBB3187636.1"/>
    </source>
</evidence>
<keyword evidence="8" id="KW-0408">Iron</keyword>
<evidence type="ECO:0000256" key="3">
    <source>
        <dbReference type="ARBA" id="ARBA00022485"/>
    </source>
</evidence>
<evidence type="ECO:0000256" key="2">
    <source>
        <dbReference type="ARBA" id="ARBA00006561"/>
    </source>
</evidence>
<dbReference type="EMBL" id="JACHYB010000001">
    <property type="protein sequence ID" value="MBB3187636.1"/>
    <property type="molecule type" value="Genomic_DNA"/>
</dbReference>
<keyword evidence="4" id="KW-0285">Flavoprotein</keyword>
<evidence type="ECO:0000256" key="5">
    <source>
        <dbReference type="ARBA" id="ARBA00022723"/>
    </source>
</evidence>
<keyword evidence="12" id="KW-1185">Reference proteome</keyword>
<comment type="cofactor">
    <cofactor evidence="1">
        <name>FAD</name>
        <dbReference type="ChEBI" id="CHEBI:57692"/>
    </cofactor>
</comment>
<keyword evidence="7 11" id="KW-0560">Oxidoreductase</keyword>
<dbReference type="InterPro" id="IPR017900">
    <property type="entry name" value="4Fe4S_Fe_S_CS"/>
</dbReference>
<accession>A0A7W5DRJ9</accession>
<keyword evidence="3" id="KW-0004">4Fe-4S</keyword>
<comment type="similarity">
    <text evidence="2">Belongs to the HdrA family.</text>
</comment>
<dbReference type="RefSeq" id="WP_183413381.1">
    <property type="nucleotide sequence ID" value="NZ_JACHYB010000001.1"/>
</dbReference>
<feature type="domain" description="4Fe-4S ferredoxin-type" evidence="10">
    <location>
        <begin position="284"/>
        <end position="314"/>
    </location>
</feature>
<dbReference type="GO" id="GO:0046872">
    <property type="term" value="F:metal ion binding"/>
    <property type="evidence" value="ECO:0007669"/>
    <property type="project" value="UniProtKB-KW"/>
</dbReference>
<dbReference type="InterPro" id="IPR017896">
    <property type="entry name" value="4Fe4S_Fe-S-bd"/>
</dbReference>
<feature type="domain" description="4Fe-4S ferredoxin-type" evidence="10">
    <location>
        <begin position="569"/>
        <end position="599"/>
    </location>
</feature>
<dbReference type="InterPro" id="IPR036188">
    <property type="entry name" value="FAD/NAD-bd_sf"/>
</dbReference>
<dbReference type="PROSITE" id="PS00198">
    <property type="entry name" value="4FE4S_FER_1"/>
    <property type="match status" value="2"/>
</dbReference>
<proteinExistence type="inferred from homology"/>
<gene>
    <name evidence="11" type="ORF">FHX64_001799</name>
</gene>
<name>A0A7W5DRJ9_9PORP</name>
<dbReference type="InterPro" id="IPR003953">
    <property type="entry name" value="FAD-dep_OxRdtase_2_FAD-bd"/>
</dbReference>
<dbReference type="SUPFAM" id="SSF54862">
    <property type="entry name" value="4Fe-4S ferredoxins"/>
    <property type="match status" value="1"/>
</dbReference>
<dbReference type="Proteomes" id="UP000544222">
    <property type="component" value="Unassembled WGS sequence"/>
</dbReference>
<evidence type="ECO:0000256" key="8">
    <source>
        <dbReference type="ARBA" id="ARBA00023004"/>
    </source>
</evidence>
<evidence type="ECO:0000313" key="12">
    <source>
        <dbReference type="Proteomes" id="UP000544222"/>
    </source>
</evidence>
<evidence type="ECO:0000256" key="7">
    <source>
        <dbReference type="ARBA" id="ARBA00023002"/>
    </source>
</evidence>
<feature type="domain" description="4Fe-4S ferredoxin-type" evidence="10">
    <location>
        <begin position="602"/>
        <end position="631"/>
    </location>
</feature>
<evidence type="ECO:0000256" key="4">
    <source>
        <dbReference type="ARBA" id="ARBA00022630"/>
    </source>
</evidence>
<keyword evidence="9" id="KW-0411">Iron-sulfur</keyword>
<dbReference type="InterPro" id="IPR039650">
    <property type="entry name" value="HdrA-like"/>
</dbReference>
<comment type="caution">
    <text evidence="11">The sequence shown here is derived from an EMBL/GenBank/DDBJ whole genome shotgun (WGS) entry which is preliminary data.</text>
</comment>
<evidence type="ECO:0000256" key="1">
    <source>
        <dbReference type="ARBA" id="ARBA00001974"/>
    </source>
</evidence>
<reference evidence="11 12" key="1">
    <citation type="submission" date="2020-08" db="EMBL/GenBank/DDBJ databases">
        <title>Genomic Encyclopedia of Type Strains, Phase IV (KMG-IV): sequencing the most valuable type-strain genomes for metagenomic binning, comparative biology and taxonomic classification.</title>
        <authorList>
            <person name="Goeker M."/>
        </authorList>
    </citation>
    <scope>NUCLEOTIDE SEQUENCE [LARGE SCALE GENOMIC DNA]</scope>
    <source>
        <strain evidence="11 12">DSM 27471</strain>
    </source>
</reference>
<organism evidence="11 12">
    <name type="scientific">Microbacter margulisiae</name>
    <dbReference type="NCBI Taxonomy" id="1350067"/>
    <lineage>
        <taxon>Bacteria</taxon>
        <taxon>Pseudomonadati</taxon>
        <taxon>Bacteroidota</taxon>
        <taxon>Bacteroidia</taxon>
        <taxon>Bacteroidales</taxon>
        <taxon>Porphyromonadaceae</taxon>
        <taxon>Microbacter</taxon>
    </lineage>
</organism>
<dbReference type="GO" id="GO:0051912">
    <property type="term" value="F:CoB--CoM heterodisulfide reductase activity"/>
    <property type="evidence" value="ECO:0007669"/>
    <property type="project" value="UniProtKB-EC"/>
</dbReference>
<evidence type="ECO:0000256" key="9">
    <source>
        <dbReference type="ARBA" id="ARBA00023014"/>
    </source>
</evidence>